<sequence length="46" mass="5325">MFQVSQCFIFGMKNINIAIQNVAELNGQSETHTHIHTYSIKKNEQM</sequence>
<dbReference type="EMBL" id="GBXM01028453">
    <property type="protein sequence ID" value="JAH80124.1"/>
    <property type="molecule type" value="Transcribed_RNA"/>
</dbReference>
<proteinExistence type="predicted"/>
<reference evidence="1" key="1">
    <citation type="submission" date="2014-11" db="EMBL/GenBank/DDBJ databases">
        <authorList>
            <person name="Amaro Gonzalez C."/>
        </authorList>
    </citation>
    <scope>NUCLEOTIDE SEQUENCE</scope>
</reference>
<organism evidence="1">
    <name type="scientific">Anguilla anguilla</name>
    <name type="common">European freshwater eel</name>
    <name type="synonym">Muraena anguilla</name>
    <dbReference type="NCBI Taxonomy" id="7936"/>
    <lineage>
        <taxon>Eukaryota</taxon>
        <taxon>Metazoa</taxon>
        <taxon>Chordata</taxon>
        <taxon>Craniata</taxon>
        <taxon>Vertebrata</taxon>
        <taxon>Euteleostomi</taxon>
        <taxon>Actinopterygii</taxon>
        <taxon>Neopterygii</taxon>
        <taxon>Teleostei</taxon>
        <taxon>Anguilliformes</taxon>
        <taxon>Anguillidae</taxon>
        <taxon>Anguilla</taxon>
    </lineage>
</organism>
<evidence type="ECO:0000313" key="1">
    <source>
        <dbReference type="EMBL" id="JAH80124.1"/>
    </source>
</evidence>
<protein>
    <submittedName>
        <fullName evidence="1">Uncharacterized protein</fullName>
    </submittedName>
</protein>
<reference evidence="1" key="2">
    <citation type="journal article" date="2015" name="Fish Shellfish Immunol.">
        <title>Early steps in the European eel (Anguilla anguilla)-Vibrio vulnificus interaction in the gills: Role of the RtxA13 toxin.</title>
        <authorList>
            <person name="Callol A."/>
            <person name="Pajuelo D."/>
            <person name="Ebbesson L."/>
            <person name="Teles M."/>
            <person name="MacKenzie S."/>
            <person name="Amaro C."/>
        </authorList>
    </citation>
    <scope>NUCLEOTIDE SEQUENCE</scope>
</reference>
<name>A0A0E9VPQ6_ANGAN</name>
<dbReference type="AlphaFoldDB" id="A0A0E9VPQ6"/>
<accession>A0A0E9VPQ6</accession>